<dbReference type="CDD" id="cd03399">
    <property type="entry name" value="SPFH_flotillin"/>
    <property type="match status" value="1"/>
</dbReference>
<proteinExistence type="inferred from homology"/>
<comment type="similarity">
    <text evidence="1 3">Belongs to the band 7/mec-2 family. Flotillin subfamily.</text>
</comment>
<protein>
    <recommendedName>
        <fullName evidence="3">Flotillin-like</fullName>
    </recommendedName>
</protein>
<reference evidence="5" key="2">
    <citation type="submission" date="2022-03" db="EMBL/GenBank/DDBJ databases">
        <title>Draft title - Genomic analysis of global carrot germplasm unveils the trajectory of domestication and the origin of high carotenoid orange carrot.</title>
        <authorList>
            <person name="Iorizzo M."/>
            <person name="Ellison S."/>
            <person name="Senalik D."/>
            <person name="Macko-Podgorni A."/>
            <person name="Grzebelus D."/>
            <person name="Bostan H."/>
            <person name="Rolling W."/>
            <person name="Curaba J."/>
            <person name="Simon P."/>
        </authorList>
    </citation>
    <scope>NUCLEOTIDE SEQUENCE</scope>
    <source>
        <tissue evidence="5">Leaf</tissue>
    </source>
</reference>
<evidence type="ECO:0000313" key="5">
    <source>
        <dbReference type="EMBL" id="WOG83059.1"/>
    </source>
</evidence>
<keyword evidence="6" id="KW-1185">Reference proteome</keyword>
<dbReference type="Pfam" id="PF01145">
    <property type="entry name" value="Band_7"/>
    <property type="match status" value="1"/>
</dbReference>
<dbReference type="InterPro" id="IPR027705">
    <property type="entry name" value="Flotillin_fam"/>
</dbReference>
<dbReference type="PANTHER" id="PTHR13806">
    <property type="entry name" value="FLOTILLIN-RELATED"/>
    <property type="match status" value="1"/>
</dbReference>
<dbReference type="SUPFAM" id="SSF117892">
    <property type="entry name" value="Band 7/SPFH domain"/>
    <property type="match status" value="1"/>
</dbReference>
<sequence length="475" mass="52255">MYKVAGPSEYLAITGLFINDVKLAKKKYVLPFQKCVKFDISPVNYEFNVQAMSAEKLPFVLPAVFTIGPRLDDHDSLMLYAKLVSSHDKHSNHGETRVLAAGMTMDEIFRGTKKFKQQVFDQVQLELDQFGLRIFNANVKQLVDVPGHEYFSYLGQKTQMEAANQAKVDVSEAKMKGAIGAKEREGLTLQNAAKVDAESKIMATRRQGEGNKEEIRIKTEVQIYQNQRNAEVEQANAELAKKKAMWSQSAKMAEVEAQMAVSMRAATLQMEVEKQNALTMTEKLRAQDLSKANIDYDIQVQETNAKLYAKQKAAEAVLFEAQKKAEAQKASADADMYARQRAAEAELYSKLKEAEGTTALAQAQAINIGNLLNQVGGNYSSLRDYLMINNGTYKDLARLNADAVRGLQPKINIWTGAPGNAVGEGSQNGGGSGGALKEIAGLYGMLPPLLQTVNDQTGMLPPPWLASLPTDTSEK</sequence>
<gene>
    <name evidence="5" type="ORF">DCAR_0102233</name>
</gene>
<organism evidence="5 6">
    <name type="scientific">Daucus carota subsp. sativus</name>
    <name type="common">Carrot</name>
    <dbReference type="NCBI Taxonomy" id="79200"/>
    <lineage>
        <taxon>Eukaryota</taxon>
        <taxon>Viridiplantae</taxon>
        <taxon>Streptophyta</taxon>
        <taxon>Embryophyta</taxon>
        <taxon>Tracheophyta</taxon>
        <taxon>Spermatophyta</taxon>
        <taxon>Magnoliopsida</taxon>
        <taxon>eudicotyledons</taxon>
        <taxon>Gunneridae</taxon>
        <taxon>Pentapetalae</taxon>
        <taxon>asterids</taxon>
        <taxon>campanulids</taxon>
        <taxon>Apiales</taxon>
        <taxon>Apiaceae</taxon>
        <taxon>Apioideae</taxon>
        <taxon>Scandiceae</taxon>
        <taxon>Daucinae</taxon>
        <taxon>Daucus</taxon>
        <taxon>Daucus sect. Daucus</taxon>
    </lineage>
</organism>
<dbReference type="EMBL" id="CP093343">
    <property type="protein sequence ID" value="WOG83059.1"/>
    <property type="molecule type" value="Genomic_DNA"/>
</dbReference>
<name>A0AAF0W4P7_DAUCS</name>
<dbReference type="Gene3D" id="3.30.479.30">
    <property type="entry name" value="Band 7 domain"/>
    <property type="match status" value="1"/>
</dbReference>
<accession>A0AAF0W4P7</accession>
<evidence type="ECO:0000313" key="6">
    <source>
        <dbReference type="Proteomes" id="UP000077755"/>
    </source>
</evidence>
<feature type="domain" description="Band 7" evidence="4">
    <location>
        <begin position="8"/>
        <end position="174"/>
    </location>
</feature>
<dbReference type="Proteomes" id="UP000077755">
    <property type="component" value="Chromosome 1"/>
</dbReference>
<evidence type="ECO:0000256" key="3">
    <source>
        <dbReference type="RuleBase" id="RU366054"/>
    </source>
</evidence>
<dbReference type="AlphaFoldDB" id="A0AAF0W4P7"/>
<evidence type="ECO:0000256" key="1">
    <source>
        <dbReference type="ARBA" id="ARBA00007161"/>
    </source>
</evidence>
<dbReference type="InterPro" id="IPR001107">
    <property type="entry name" value="Band_7"/>
</dbReference>
<dbReference type="PANTHER" id="PTHR13806:SF37">
    <property type="entry name" value="FLOTILLIN-LIKE"/>
    <property type="match status" value="1"/>
</dbReference>
<dbReference type="GO" id="GO:0005901">
    <property type="term" value="C:caveola"/>
    <property type="evidence" value="ECO:0007669"/>
    <property type="project" value="UniProtKB-SubCell"/>
</dbReference>
<evidence type="ECO:0000259" key="4">
    <source>
        <dbReference type="Pfam" id="PF01145"/>
    </source>
</evidence>
<dbReference type="InterPro" id="IPR036013">
    <property type="entry name" value="Band_7/SPFH_dom_sf"/>
</dbReference>
<keyword evidence="2 3" id="KW-0472">Membrane</keyword>
<reference evidence="5" key="1">
    <citation type="journal article" date="2016" name="Nat. Genet.">
        <title>A high-quality carrot genome assembly provides new insights into carotenoid accumulation and asterid genome evolution.</title>
        <authorList>
            <person name="Iorizzo M."/>
            <person name="Ellison S."/>
            <person name="Senalik D."/>
            <person name="Zeng P."/>
            <person name="Satapoomin P."/>
            <person name="Huang J."/>
            <person name="Bowman M."/>
            <person name="Iovene M."/>
            <person name="Sanseverino W."/>
            <person name="Cavagnaro P."/>
            <person name="Yildiz M."/>
            <person name="Macko-Podgorni A."/>
            <person name="Moranska E."/>
            <person name="Grzebelus E."/>
            <person name="Grzebelus D."/>
            <person name="Ashrafi H."/>
            <person name="Zheng Z."/>
            <person name="Cheng S."/>
            <person name="Spooner D."/>
            <person name="Van Deynze A."/>
            <person name="Simon P."/>
        </authorList>
    </citation>
    <scope>NUCLEOTIDE SEQUENCE</scope>
    <source>
        <tissue evidence="5">Leaf</tissue>
    </source>
</reference>
<keyword evidence="3" id="KW-1003">Cell membrane</keyword>
<evidence type="ECO:0000256" key="2">
    <source>
        <dbReference type="ARBA" id="ARBA00023136"/>
    </source>
</evidence>
<comment type="subcellular location">
    <subcellularLocation>
        <location evidence="3">Cell membrane</location>
        <topology evidence="3">Lipid-anchor</topology>
    </subcellularLocation>
    <subcellularLocation>
        <location evidence="3">Membrane</location>
        <location evidence="3">Caveola</location>
    </subcellularLocation>
</comment>